<gene>
    <name evidence="2" type="ORF">C5615_35325</name>
</gene>
<feature type="chain" id="PRO_5015698408" description="Lipoprotein" evidence="1">
    <location>
        <begin position="28"/>
        <end position="69"/>
    </location>
</feature>
<evidence type="ECO:0000256" key="1">
    <source>
        <dbReference type="SAM" id="SignalP"/>
    </source>
</evidence>
<dbReference type="AlphaFoldDB" id="A0A2S8I335"/>
<evidence type="ECO:0000313" key="2">
    <source>
        <dbReference type="EMBL" id="PQP09161.1"/>
    </source>
</evidence>
<organism evidence="2 3">
    <name type="scientific">Burkholderia cepacia</name>
    <name type="common">Pseudomonas cepacia</name>
    <dbReference type="NCBI Taxonomy" id="292"/>
    <lineage>
        <taxon>Bacteria</taxon>
        <taxon>Pseudomonadati</taxon>
        <taxon>Pseudomonadota</taxon>
        <taxon>Betaproteobacteria</taxon>
        <taxon>Burkholderiales</taxon>
        <taxon>Burkholderiaceae</taxon>
        <taxon>Burkholderia</taxon>
        <taxon>Burkholderia cepacia complex</taxon>
    </lineage>
</organism>
<feature type="signal peptide" evidence="1">
    <location>
        <begin position="1"/>
        <end position="27"/>
    </location>
</feature>
<accession>A0A2S8I335</accession>
<evidence type="ECO:0008006" key="4">
    <source>
        <dbReference type="Google" id="ProtNLM"/>
    </source>
</evidence>
<proteinExistence type="predicted"/>
<keyword evidence="1" id="KW-0732">Signal</keyword>
<dbReference type="EMBL" id="PUIQ01000079">
    <property type="protein sequence ID" value="PQP09161.1"/>
    <property type="molecule type" value="Genomic_DNA"/>
</dbReference>
<protein>
    <recommendedName>
        <fullName evidence="4">Lipoprotein</fullName>
    </recommendedName>
</protein>
<evidence type="ECO:0000313" key="3">
    <source>
        <dbReference type="Proteomes" id="UP000238206"/>
    </source>
</evidence>
<sequence length="69" mass="6876">MPIAVLSLPAAVAAVPMAILSVPVACAALPVELTLTYCADASPESASTAVVTVAAINVRRARSESRIAG</sequence>
<dbReference type="Proteomes" id="UP000238206">
    <property type="component" value="Unassembled WGS sequence"/>
</dbReference>
<reference evidence="2 3" key="1">
    <citation type="submission" date="2018-02" db="EMBL/GenBank/DDBJ databases">
        <title>Draft genome sequencing of Burkholderia cepacia Y14-15.</title>
        <authorList>
            <person name="Zheng B.-X."/>
        </authorList>
    </citation>
    <scope>NUCLEOTIDE SEQUENCE [LARGE SCALE GENOMIC DNA]</scope>
    <source>
        <strain evidence="2 3">Y14-15</strain>
    </source>
</reference>
<name>A0A2S8I335_BURCE</name>
<comment type="caution">
    <text evidence="2">The sequence shown here is derived from an EMBL/GenBank/DDBJ whole genome shotgun (WGS) entry which is preliminary data.</text>
</comment>